<dbReference type="CDD" id="cd05402">
    <property type="entry name" value="NT_PAP_TUTase"/>
    <property type="match status" value="1"/>
</dbReference>
<feature type="domain" description="DNA2/NAM7 helicase-like C-terminal" evidence="10">
    <location>
        <begin position="958"/>
        <end position="1144"/>
    </location>
</feature>
<evidence type="ECO:0000313" key="12">
    <source>
        <dbReference type="EMBL" id="KAF2072782.1"/>
    </source>
</evidence>
<feature type="compositionally biased region" description="Low complexity" evidence="7">
    <location>
        <begin position="544"/>
        <end position="560"/>
    </location>
</feature>
<evidence type="ECO:0000259" key="11">
    <source>
        <dbReference type="Pfam" id="PF22600"/>
    </source>
</evidence>
<evidence type="ECO:0000256" key="3">
    <source>
        <dbReference type="ARBA" id="ARBA00022801"/>
    </source>
</evidence>
<organism evidence="12 13">
    <name type="scientific">Polysphondylium violaceum</name>
    <dbReference type="NCBI Taxonomy" id="133409"/>
    <lineage>
        <taxon>Eukaryota</taxon>
        <taxon>Amoebozoa</taxon>
        <taxon>Evosea</taxon>
        <taxon>Eumycetozoa</taxon>
        <taxon>Dictyostelia</taxon>
        <taxon>Dictyosteliales</taxon>
        <taxon>Dictyosteliaceae</taxon>
        <taxon>Polysphondylium</taxon>
    </lineage>
</organism>
<dbReference type="OrthoDB" id="21457at2759"/>
<feature type="domain" description="Poly(A) RNA polymerase mitochondrial-like central palm" evidence="11">
    <location>
        <begin position="1244"/>
        <end position="1369"/>
    </location>
</feature>
<feature type="compositionally biased region" description="Low complexity" evidence="7">
    <location>
        <begin position="338"/>
        <end position="364"/>
    </location>
</feature>
<dbReference type="InterPro" id="IPR054708">
    <property type="entry name" value="MTPAP-like_central"/>
</dbReference>
<dbReference type="InterPro" id="IPR041679">
    <property type="entry name" value="DNA2/NAM7-like_C"/>
</dbReference>
<reference evidence="12" key="1">
    <citation type="submission" date="2020-01" db="EMBL/GenBank/DDBJ databases">
        <title>Development of genomics and gene disruption for Polysphondylium violaceum indicates a role for the polyketide synthase stlB in stalk morphogenesis.</title>
        <authorList>
            <person name="Narita B."/>
            <person name="Kawabe Y."/>
            <person name="Kin K."/>
            <person name="Saito T."/>
            <person name="Gibbs R."/>
            <person name="Kuspa A."/>
            <person name="Muzny D."/>
            <person name="Queller D."/>
            <person name="Richards S."/>
            <person name="Strassman J."/>
            <person name="Sucgang R."/>
            <person name="Worley K."/>
            <person name="Schaap P."/>
        </authorList>
    </citation>
    <scope>NUCLEOTIDE SEQUENCE</scope>
    <source>
        <strain evidence="12">QSvi11</strain>
    </source>
</reference>
<dbReference type="Pfam" id="PF13086">
    <property type="entry name" value="AAA_11"/>
    <property type="match status" value="2"/>
</dbReference>
<dbReference type="GO" id="GO:0004386">
    <property type="term" value="F:helicase activity"/>
    <property type="evidence" value="ECO:0007669"/>
    <property type="project" value="UniProtKB-KW"/>
</dbReference>
<comment type="caution">
    <text evidence="12">The sequence shown here is derived from an EMBL/GenBank/DDBJ whole genome shotgun (WGS) entry which is preliminary data.</text>
</comment>
<dbReference type="InterPro" id="IPR002058">
    <property type="entry name" value="PAP_assoc"/>
</dbReference>
<dbReference type="InterPro" id="IPR043519">
    <property type="entry name" value="NT_sf"/>
</dbReference>
<evidence type="ECO:0000259" key="8">
    <source>
        <dbReference type="Pfam" id="PF03828"/>
    </source>
</evidence>
<dbReference type="Proteomes" id="UP000695562">
    <property type="component" value="Unassembled WGS sequence"/>
</dbReference>
<dbReference type="Pfam" id="PF03828">
    <property type="entry name" value="PAP_assoc"/>
    <property type="match status" value="1"/>
</dbReference>
<evidence type="ECO:0000259" key="10">
    <source>
        <dbReference type="Pfam" id="PF13087"/>
    </source>
</evidence>
<dbReference type="Gene3D" id="3.40.50.300">
    <property type="entry name" value="P-loop containing nucleotide triphosphate hydrolases"/>
    <property type="match status" value="3"/>
</dbReference>
<dbReference type="GO" id="GO:0046872">
    <property type="term" value="F:metal ion binding"/>
    <property type="evidence" value="ECO:0007669"/>
    <property type="project" value="UniProtKB-KW"/>
</dbReference>
<dbReference type="GO" id="GO:0001147">
    <property type="term" value="F:transcription termination site sequence-specific DNA binding"/>
    <property type="evidence" value="ECO:0007669"/>
    <property type="project" value="TreeGrafter"/>
</dbReference>
<dbReference type="InterPro" id="IPR045055">
    <property type="entry name" value="DNA2/NAM7-like"/>
</dbReference>
<evidence type="ECO:0000256" key="5">
    <source>
        <dbReference type="ARBA" id="ARBA00022840"/>
    </source>
</evidence>
<gene>
    <name evidence="12" type="ORF">CYY_005905</name>
</gene>
<dbReference type="CDD" id="cd18042">
    <property type="entry name" value="DEXXQc_SETX"/>
    <property type="match status" value="1"/>
</dbReference>
<dbReference type="Pfam" id="PF22600">
    <property type="entry name" value="MTPAP-like_central"/>
    <property type="match status" value="1"/>
</dbReference>
<evidence type="ECO:0000313" key="13">
    <source>
        <dbReference type="Proteomes" id="UP000695562"/>
    </source>
</evidence>
<proteinExistence type="predicted"/>
<dbReference type="GO" id="GO:0005694">
    <property type="term" value="C:chromosome"/>
    <property type="evidence" value="ECO:0007669"/>
    <property type="project" value="UniProtKB-ARBA"/>
</dbReference>
<evidence type="ECO:0000256" key="7">
    <source>
        <dbReference type="SAM" id="MobiDB-lite"/>
    </source>
</evidence>
<dbReference type="Gene3D" id="1.10.1410.10">
    <property type="match status" value="1"/>
</dbReference>
<dbReference type="PANTHER" id="PTHR10887">
    <property type="entry name" value="DNA2/NAM7 HELICASE FAMILY"/>
    <property type="match status" value="1"/>
</dbReference>
<feature type="region of interest" description="Disordered" evidence="7">
    <location>
        <begin position="519"/>
        <end position="560"/>
    </location>
</feature>
<dbReference type="InterPro" id="IPR041677">
    <property type="entry name" value="DNA2/NAM7_AAA_11"/>
</dbReference>
<evidence type="ECO:0000256" key="6">
    <source>
        <dbReference type="ARBA" id="ARBA00022842"/>
    </source>
</evidence>
<dbReference type="EMBL" id="AJWJ01000248">
    <property type="protein sequence ID" value="KAF2072782.1"/>
    <property type="molecule type" value="Genomic_DNA"/>
</dbReference>
<dbReference type="GO" id="GO:0016787">
    <property type="term" value="F:hydrolase activity"/>
    <property type="evidence" value="ECO:0007669"/>
    <property type="project" value="UniProtKB-KW"/>
</dbReference>
<evidence type="ECO:0008006" key="14">
    <source>
        <dbReference type="Google" id="ProtNLM"/>
    </source>
</evidence>
<dbReference type="InterPro" id="IPR047187">
    <property type="entry name" value="SF1_C_Upf1"/>
</dbReference>
<feature type="region of interest" description="Disordered" evidence="7">
    <location>
        <begin position="338"/>
        <end position="369"/>
    </location>
</feature>
<protein>
    <recommendedName>
        <fullName evidence="14">RNA helicase</fullName>
    </recommendedName>
</protein>
<keyword evidence="13" id="KW-1185">Reference proteome</keyword>
<dbReference type="GO" id="GO:0005524">
    <property type="term" value="F:ATP binding"/>
    <property type="evidence" value="ECO:0007669"/>
    <property type="project" value="UniProtKB-KW"/>
</dbReference>
<evidence type="ECO:0000259" key="9">
    <source>
        <dbReference type="Pfam" id="PF13086"/>
    </source>
</evidence>
<keyword evidence="6" id="KW-0460">Magnesium</keyword>
<dbReference type="SUPFAM" id="SSF81631">
    <property type="entry name" value="PAP/OAS1 substrate-binding domain"/>
    <property type="match status" value="1"/>
</dbReference>
<keyword evidence="1" id="KW-0479">Metal-binding</keyword>
<evidence type="ECO:0000256" key="2">
    <source>
        <dbReference type="ARBA" id="ARBA00022741"/>
    </source>
</evidence>
<dbReference type="PANTHER" id="PTHR10887:SF495">
    <property type="entry name" value="HELICASE SENATAXIN ISOFORM X1-RELATED"/>
    <property type="match status" value="1"/>
</dbReference>
<dbReference type="Pfam" id="PF13087">
    <property type="entry name" value="AAA_12"/>
    <property type="match status" value="1"/>
</dbReference>
<accession>A0A8J4V3P6</accession>
<keyword evidence="4" id="KW-0347">Helicase</keyword>
<dbReference type="InterPro" id="IPR027417">
    <property type="entry name" value="P-loop_NTPase"/>
</dbReference>
<evidence type="ECO:0000256" key="4">
    <source>
        <dbReference type="ARBA" id="ARBA00022806"/>
    </source>
</evidence>
<feature type="compositionally biased region" description="Low complexity" evidence="7">
    <location>
        <begin position="519"/>
        <end position="534"/>
    </location>
</feature>
<dbReference type="CDD" id="cd18808">
    <property type="entry name" value="SF1_C_Upf1"/>
    <property type="match status" value="1"/>
</dbReference>
<keyword evidence="5" id="KW-0067">ATP-binding</keyword>
<dbReference type="FunFam" id="3.40.50.300:FF:000326">
    <property type="entry name" value="P-loop containing nucleoside triphosphate hydrolase"/>
    <property type="match status" value="1"/>
</dbReference>
<dbReference type="SUPFAM" id="SSF81301">
    <property type="entry name" value="Nucleotidyltransferase"/>
    <property type="match status" value="1"/>
</dbReference>
<feature type="domain" description="DNA2/NAM7 helicase helicase" evidence="9">
    <location>
        <begin position="773"/>
        <end position="870"/>
    </location>
</feature>
<feature type="domain" description="DNA2/NAM7 helicase helicase" evidence="9">
    <location>
        <begin position="879"/>
        <end position="951"/>
    </location>
</feature>
<evidence type="ECO:0000256" key="1">
    <source>
        <dbReference type="ARBA" id="ARBA00022723"/>
    </source>
</evidence>
<name>A0A8J4V3P6_9MYCE</name>
<sequence>MTTFIISENDYSLPAELKTVCQNYVAFVEDYVINSRWRDDYDWSPVRSSVHNCTITCSGPRSLVLLKNYILAMVVDLQRVETATIKESTKKKVEPSSKEYNAVFTQLDFYQNTTRYFINTVFNLLPSSFTPNNKVTFVLFGKEMTGKLKMVATQRLKDKPPQHSISYNLPVIKKSNDSKYILGEKNIYSEELEKVMIEYAKNIEEYIITSSWRKGEPDLMKNSPIIEFKSVKVLNNFESKLIMRIRDYQRVYIEGYKTWLKKHNSIGDQYQTLFGLLDTYQNCSRVCIQRIIQETSDKIPIKITLYSQQVSSLIRKEALKRLENKNAHVDFRSKTIKTTQTPTTPTTPTTSTRPTTLSPTTSAPQPQPFKMNIQDYNINYLNSIISFLENGEWKQSSQNWNSLILKSHSVKIPKESELRTLLKQQYILLLQLQKIRREEFADSIKTFSSSTRHQFGNTLCRFQQIEQNILKSRENVELQLFKSSPTKYKFTFYTKDFYKEMKKSSAGLSSSLPIVKFKPTNRSLNNNNNSTTTPTKPPVPTPPKTTIKTNPTTTTTTTTTTTHTNISYCSSSIIIKSILEKSPISFNILVNMEKCKDKYSSFAEYYNTLKPPLLNEVYHQIKDQISLPTPLLNIRFKNSRNQTFAFVFDKPSEIEFIVNDLVVISFGKPGSRDYLAIFALVVSFSTSKLYIMVKMASESNPCLFDRFVYGQTALFQIKKIFNFFTFEREYDALYDIRKTKFVDFLLTPALLNVGQNNIVKNEKIDSDLANSLQLNNSQYKAIDVALNQRVTLIVGPPGSGKTKTILSLIAATLFKNPSSKILACAPSHAAVDEIAKRLMAGISNGSETIVPKACRIGRLDAISEQVHKIAYFKQGVPGKYLKGANIILSTLAGTGSSMMEEFLTENSIDLLIIDEACQATEPICLVPLKHNVKQAVLVGDPNQLAPTVFSKKSNKVHYNRSMFERFQRNNVATHMLTIQYRMHKQISHPISKFFYSGKLLDGPNILRYNQDHYSSYSPIVFYDIRHGQEKTCMELNSFGNDEEVDLTYLIIQNLFQTHPETREMSIGIITGYKFQKKQINDFKAKYKNLDNIEINTVDGFQGSEKDIILFSCVRVKSIGFLGDAKRMNVALSRSKYSLIIIGNAGLLSKDPKWDAYIQYCKSINCLRVYNNAYREKLKKRIENYNQSNNPVFEKGEDVATTEDPKSLLNVIEYAYQGGDDEIIEAIPEKPQETHFQLQLNDAALMKLYNESIQNRQRPLKEKIIANMNIVIKKEYPHLYLHPFGSYLSETDTDHSDVDLVLLSMDKLFPTNKRVLSQVCGLLSKLNYNITENLIDKARVPLFKLEHSGIDFDVSCSNENGIKNSLLFKMLISVDSRITPLILLVKNWTKACDVVGASNGFLSSYSWCNLIFYFLKSIEPHIISDHIPVHTFHGDWYPTVEHVNQLLKDNHERQKKSRNTLTISQLFYQFFRFYSTFDFKNHYISIIGDEMINDKQTVPHLVEQLKSPELIVILDPIETDFNPAHSLHIKCFRKTLKSLRLAELTIRNNSNIMNVFDISKSSKDELSLASLSI</sequence>
<keyword evidence="3" id="KW-0378">Hydrolase</keyword>
<keyword evidence="2" id="KW-0547">Nucleotide-binding</keyword>
<feature type="domain" description="PAP-associated" evidence="8">
    <location>
        <begin position="1462"/>
        <end position="1519"/>
    </location>
</feature>
<dbReference type="GO" id="GO:0006369">
    <property type="term" value="P:termination of RNA polymerase II transcription"/>
    <property type="evidence" value="ECO:0007669"/>
    <property type="project" value="TreeGrafter"/>
</dbReference>
<dbReference type="GO" id="GO:0016604">
    <property type="term" value="C:nuclear body"/>
    <property type="evidence" value="ECO:0007669"/>
    <property type="project" value="TreeGrafter"/>
</dbReference>
<dbReference type="Gene3D" id="3.30.460.10">
    <property type="entry name" value="Beta Polymerase, domain 2"/>
    <property type="match status" value="1"/>
</dbReference>
<dbReference type="SUPFAM" id="SSF52540">
    <property type="entry name" value="P-loop containing nucleoside triphosphate hydrolases"/>
    <property type="match status" value="1"/>
</dbReference>